<dbReference type="CDD" id="cd06222">
    <property type="entry name" value="RNase_H_like"/>
    <property type="match status" value="1"/>
</dbReference>
<protein>
    <recommendedName>
        <fullName evidence="1">RNase H type-1 domain-containing protein</fullName>
    </recommendedName>
</protein>
<dbReference type="EMBL" id="JBJUIK010000015">
    <property type="protein sequence ID" value="KAL3502178.1"/>
    <property type="molecule type" value="Genomic_DNA"/>
</dbReference>
<organism evidence="2 3">
    <name type="scientific">Cinchona calisaya</name>
    <dbReference type="NCBI Taxonomy" id="153742"/>
    <lineage>
        <taxon>Eukaryota</taxon>
        <taxon>Viridiplantae</taxon>
        <taxon>Streptophyta</taxon>
        <taxon>Embryophyta</taxon>
        <taxon>Tracheophyta</taxon>
        <taxon>Spermatophyta</taxon>
        <taxon>Magnoliopsida</taxon>
        <taxon>eudicotyledons</taxon>
        <taxon>Gunneridae</taxon>
        <taxon>Pentapetalae</taxon>
        <taxon>asterids</taxon>
        <taxon>lamiids</taxon>
        <taxon>Gentianales</taxon>
        <taxon>Rubiaceae</taxon>
        <taxon>Cinchonoideae</taxon>
        <taxon>Cinchoneae</taxon>
        <taxon>Cinchona</taxon>
    </lineage>
</organism>
<dbReference type="InterPro" id="IPR002156">
    <property type="entry name" value="RNaseH_domain"/>
</dbReference>
<dbReference type="PANTHER" id="PTHR47723">
    <property type="entry name" value="OS05G0353850 PROTEIN"/>
    <property type="match status" value="1"/>
</dbReference>
<dbReference type="InterPro" id="IPR044730">
    <property type="entry name" value="RNase_H-like_dom_plant"/>
</dbReference>
<dbReference type="AlphaFoldDB" id="A0ABD2Y519"/>
<reference evidence="2 3" key="1">
    <citation type="submission" date="2024-11" db="EMBL/GenBank/DDBJ databases">
        <title>A near-complete genome assembly of Cinchona calisaya.</title>
        <authorList>
            <person name="Lian D.C."/>
            <person name="Zhao X.W."/>
            <person name="Wei L."/>
        </authorList>
    </citation>
    <scope>NUCLEOTIDE SEQUENCE [LARGE SCALE GENOMIC DNA]</scope>
    <source>
        <tissue evidence="2">Nenye</tissue>
    </source>
</reference>
<proteinExistence type="predicted"/>
<evidence type="ECO:0000313" key="2">
    <source>
        <dbReference type="EMBL" id="KAL3502178.1"/>
    </source>
</evidence>
<keyword evidence="3" id="KW-1185">Reference proteome</keyword>
<evidence type="ECO:0000313" key="3">
    <source>
        <dbReference type="Proteomes" id="UP001630127"/>
    </source>
</evidence>
<feature type="domain" description="RNase H type-1" evidence="1">
    <location>
        <begin position="112"/>
        <end position="226"/>
    </location>
</feature>
<dbReference type="Pfam" id="PF13456">
    <property type="entry name" value="RVT_3"/>
    <property type="match status" value="1"/>
</dbReference>
<comment type="caution">
    <text evidence="2">The sequence shown here is derived from an EMBL/GenBank/DDBJ whole genome shotgun (WGS) entry which is preliminary data.</text>
</comment>
<sequence>MAWKADLVQHLFWIVEANAILVIPLSKNHFRYTWVWHYAKNGQFLVKSAHKVARNTDAFRLNGLDGGSGSFGSDLIWKRIWEVLRSLSDEDAGKFGALAWGILTSRNAKVFEDSAYSGAGVIICDCSRKFIAGCTDKFVDVVSPELAKMLAARRAVEFAPEVGVSRFWLEGDSQCVINLLNSDKEDRSHLGPIVDDVKIGIFQLQAHNVCWVDRDTKKLAHSFASWQSCMMVQ</sequence>
<dbReference type="SUPFAM" id="SSF53098">
    <property type="entry name" value="Ribonuclease H-like"/>
    <property type="match status" value="1"/>
</dbReference>
<dbReference type="Gene3D" id="3.30.420.10">
    <property type="entry name" value="Ribonuclease H-like superfamily/Ribonuclease H"/>
    <property type="match status" value="1"/>
</dbReference>
<dbReference type="InterPro" id="IPR012337">
    <property type="entry name" value="RNaseH-like_sf"/>
</dbReference>
<dbReference type="InterPro" id="IPR036397">
    <property type="entry name" value="RNaseH_sf"/>
</dbReference>
<dbReference type="InterPro" id="IPR053151">
    <property type="entry name" value="RNase_H-like"/>
</dbReference>
<name>A0ABD2Y519_9GENT</name>
<dbReference type="Proteomes" id="UP001630127">
    <property type="component" value="Unassembled WGS sequence"/>
</dbReference>
<dbReference type="PANTHER" id="PTHR47723:SF19">
    <property type="entry name" value="POLYNUCLEOTIDYL TRANSFERASE, RIBONUCLEASE H-LIKE SUPERFAMILY PROTEIN"/>
    <property type="match status" value="1"/>
</dbReference>
<evidence type="ECO:0000259" key="1">
    <source>
        <dbReference type="Pfam" id="PF13456"/>
    </source>
</evidence>
<gene>
    <name evidence="2" type="ORF">ACH5RR_036627</name>
</gene>
<accession>A0ABD2Y519</accession>